<dbReference type="VEuPathDB" id="VectorBase:HLOH_058657"/>
<dbReference type="AlphaFoldDB" id="A0A9J6GVG0"/>
<reference evidence="2 3" key="1">
    <citation type="journal article" date="2020" name="Cell">
        <title>Large-Scale Comparative Analyses of Tick Genomes Elucidate Their Genetic Diversity and Vector Capacities.</title>
        <authorList>
            <consortium name="Tick Genome and Microbiome Consortium (TIGMIC)"/>
            <person name="Jia N."/>
            <person name="Wang J."/>
            <person name="Shi W."/>
            <person name="Du L."/>
            <person name="Sun Y."/>
            <person name="Zhan W."/>
            <person name="Jiang J.F."/>
            <person name="Wang Q."/>
            <person name="Zhang B."/>
            <person name="Ji P."/>
            <person name="Bell-Sakyi L."/>
            <person name="Cui X.M."/>
            <person name="Yuan T.T."/>
            <person name="Jiang B.G."/>
            <person name="Yang W.F."/>
            <person name="Lam T.T."/>
            <person name="Chang Q.C."/>
            <person name="Ding S.J."/>
            <person name="Wang X.J."/>
            <person name="Zhu J.G."/>
            <person name="Ruan X.D."/>
            <person name="Zhao L."/>
            <person name="Wei J.T."/>
            <person name="Ye R.Z."/>
            <person name="Que T.C."/>
            <person name="Du C.H."/>
            <person name="Zhou Y.H."/>
            <person name="Cheng J.X."/>
            <person name="Dai P.F."/>
            <person name="Guo W.B."/>
            <person name="Han X.H."/>
            <person name="Huang E.J."/>
            <person name="Li L.F."/>
            <person name="Wei W."/>
            <person name="Gao Y.C."/>
            <person name="Liu J.Z."/>
            <person name="Shao H.Z."/>
            <person name="Wang X."/>
            <person name="Wang C.C."/>
            <person name="Yang T.C."/>
            <person name="Huo Q.B."/>
            <person name="Li W."/>
            <person name="Chen H.Y."/>
            <person name="Chen S.E."/>
            <person name="Zhou L.G."/>
            <person name="Ni X.B."/>
            <person name="Tian J.H."/>
            <person name="Sheng Y."/>
            <person name="Liu T."/>
            <person name="Pan Y.S."/>
            <person name="Xia L.Y."/>
            <person name="Li J."/>
            <person name="Zhao F."/>
            <person name="Cao W.C."/>
        </authorList>
    </citation>
    <scope>NUCLEOTIDE SEQUENCE [LARGE SCALE GENOMIC DNA]</scope>
    <source>
        <strain evidence="2">HaeL-2018</strain>
    </source>
</reference>
<feature type="region of interest" description="Disordered" evidence="1">
    <location>
        <begin position="231"/>
        <end position="251"/>
    </location>
</feature>
<gene>
    <name evidence="2" type="ORF">HPB48_001410</name>
</gene>
<accession>A0A9J6GVG0</accession>
<keyword evidence="3" id="KW-1185">Reference proteome</keyword>
<evidence type="ECO:0000256" key="1">
    <source>
        <dbReference type="SAM" id="MobiDB-lite"/>
    </source>
</evidence>
<dbReference type="OrthoDB" id="6423908at2759"/>
<comment type="caution">
    <text evidence="2">The sequence shown here is derived from an EMBL/GenBank/DDBJ whole genome shotgun (WGS) entry which is preliminary data.</text>
</comment>
<feature type="compositionally biased region" description="Basic and acidic residues" evidence="1">
    <location>
        <begin position="238"/>
        <end position="251"/>
    </location>
</feature>
<evidence type="ECO:0000313" key="2">
    <source>
        <dbReference type="EMBL" id="KAH9378268.1"/>
    </source>
</evidence>
<protein>
    <submittedName>
        <fullName evidence="2">Uncharacterized protein</fullName>
    </submittedName>
</protein>
<dbReference type="Proteomes" id="UP000821853">
    <property type="component" value="Unassembled WGS sequence"/>
</dbReference>
<dbReference type="EMBL" id="JABSTR010000008">
    <property type="protein sequence ID" value="KAH9378268.1"/>
    <property type="molecule type" value="Genomic_DNA"/>
</dbReference>
<sequence>MSGSIATNDRNHTALHFAVKEGFANCVRGLTKFPFCLNANIQRNWDNITSVKQHNPVRCVAQRMPKKAEGAISLFFPTDIQYPSRNSSTSMAVNKAVKRLNMTATLRKEKQHMKVKQADGPFAGVCVPHRILRRHSGSDHDLVCGTRQEPCFPANRIAARRCRSCYIACSSYLGDHDQDLNNRLLWELFLQRLPQNIVLVLAAAPDMPLDQLAELADRIADYSRSPSIAAVVDTPSTSRDDSSLGRLESRNNELSHQLSSLAPLLHRRRRASRDRRRSRCPWLRILSVVLLGTMPSHTRHSANLPENAKEVLLKTFNETERVAAYLAPDFFP</sequence>
<evidence type="ECO:0000313" key="3">
    <source>
        <dbReference type="Proteomes" id="UP000821853"/>
    </source>
</evidence>
<organism evidence="2 3">
    <name type="scientific">Haemaphysalis longicornis</name>
    <name type="common">Bush tick</name>
    <dbReference type="NCBI Taxonomy" id="44386"/>
    <lineage>
        <taxon>Eukaryota</taxon>
        <taxon>Metazoa</taxon>
        <taxon>Ecdysozoa</taxon>
        <taxon>Arthropoda</taxon>
        <taxon>Chelicerata</taxon>
        <taxon>Arachnida</taxon>
        <taxon>Acari</taxon>
        <taxon>Parasitiformes</taxon>
        <taxon>Ixodida</taxon>
        <taxon>Ixodoidea</taxon>
        <taxon>Ixodidae</taxon>
        <taxon>Haemaphysalinae</taxon>
        <taxon>Haemaphysalis</taxon>
    </lineage>
</organism>
<proteinExistence type="predicted"/>
<name>A0A9J6GVG0_HAELO</name>